<feature type="repeat" description="TPR" evidence="3">
    <location>
        <begin position="735"/>
        <end position="768"/>
    </location>
</feature>
<dbReference type="InterPro" id="IPR011990">
    <property type="entry name" value="TPR-like_helical_dom_sf"/>
</dbReference>
<evidence type="ECO:0000256" key="4">
    <source>
        <dbReference type="SAM" id="MobiDB-lite"/>
    </source>
</evidence>
<reference evidence="5 6" key="1">
    <citation type="journal article" date="2018" name="Plant J.">
        <title>Genome sequences of Chlorella sorokiniana UTEX 1602 and Micractinium conductrix SAG 241.80: implications to maltose excretion by a green alga.</title>
        <authorList>
            <person name="Arriola M.B."/>
            <person name="Velmurugan N."/>
            <person name="Zhang Y."/>
            <person name="Plunkett M.H."/>
            <person name="Hondzo H."/>
            <person name="Barney B.M."/>
        </authorList>
    </citation>
    <scope>NUCLEOTIDE SEQUENCE [LARGE SCALE GENOMIC DNA]</scope>
    <source>
        <strain evidence="5 6">SAG 241.80</strain>
    </source>
</reference>
<accession>A0A2P6VPP9</accession>
<dbReference type="STRING" id="554055.A0A2P6VPP9"/>
<proteinExistence type="predicted"/>
<keyword evidence="6" id="KW-1185">Reference proteome</keyword>
<dbReference type="PANTHER" id="PTHR15704:SF7">
    <property type="entry name" value="SUPERKILLER COMPLEX PROTEIN 3"/>
    <property type="match status" value="1"/>
</dbReference>
<dbReference type="EMBL" id="LHPF02000001">
    <property type="protein sequence ID" value="PSC76076.1"/>
    <property type="molecule type" value="Genomic_DNA"/>
</dbReference>
<evidence type="ECO:0000256" key="3">
    <source>
        <dbReference type="PROSITE-ProRule" id="PRU00339"/>
    </source>
</evidence>
<feature type="repeat" description="TPR" evidence="3">
    <location>
        <begin position="769"/>
        <end position="802"/>
    </location>
</feature>
<dbReference type="PROSITE" id="PS50293">
    <property type="entry name" value="TPR_REGION"/>
    <property type="match status" value="1"/>
</dbReference>
<dbReference type="InterPro" id="IPR019734">
    <property type="entry name" value="TPR_rpt"/>
</dbReference>
<dbReference type="Proteomes" id="UP000239649">
    <property type="component" value="Unassembled WGS sequence"/>
</dbReference>
<dbReference type="PROSITE" id="PS50005">
    <property type="entry name" value="TPR"/>
    <property type="match status" value="3"/>
</dbReference>
<feature type="region of interest" description="Disordered" evidence="4">
    <location>
        <begin position="868"/>
        <end position="907"/>
    </location>
</feature>
<dbReference type="Pfam" id="PF14559">
    <property type="entry name" value="TPR_19"/>
    <property type="match status" value="1"/>
</dbReference>
<dbReference type="GO" id="GO:0055087">
    <property type="term" value="C:Ski complex"/>
    <property type="evidence" value="ECO:0007669"/>
    <property type="project" value="InterPro"/>
</dbReference>
<dbReference type="InterPro" id="IPR039226">
    <property type="entry name" value="Ski3/TTC37"/>
</dbReference>
<name>A0A2P6VPP9_9CHLO</name>
<sequence length="1522" mass="159304">MDESLQAAQAALDAGEPREALQHCKAALKADKRSVEAFILIGRAAHAIQEYSQAELAYRKALEVEPGSLPAWAGLAALCATTGSVAGAVEANEKVLSLLPEEDLSHMQHELWLADGYHRAGRHAEAVRQYRQLLQRMGEAAPHQGTEDQRLEVLCKLADIQLKLDESRAVEEIEARMAAAGQGPALGSPGGAPAQSGPGRTVSNVQLDVLSQQALADEAAAIAAGSDDPGTAATLLELCSLAPLAERYVKYHEEWLKRCLLRIFSAPPRSVERQHFRLAALRECHTSMWKAGTSALPYEAAVWLLEEEEEIKGGHVPVGGQVVGSSCALAGGVQEGGEGHLGGGQQAVLYAFENFARRMVHQFPTNPTARVCLGLMLRRRACHDGSTPVPQALRRAIEKLLKSAMEDDSASDCGTGWKALAELAYENRHYPEAYETALRGLRWLHSRRERGHEALTQMALSLRLVAAKALRRMGRLDEAESHFKVLAGWVTEGEAAFGEMSGSAPVSIHQQALRGIALVMLERGDRHEAMAQYERILGKAALGRGPAEHWAHADYGWLLFQEGDLQGARQQLEDALKVATQSGCTVTDSQLAEHHYRLGEVYWKLRGRYRTEKQYAYTQFFDAAAVEGHAQAPAFAALGRYFQEVEHKPEQALRCYKRALALDPSVATAGDHLCEMLVEGGKAATALTLCQEIVGRAPQARWAHRRAGYLLVAAERFEEGVTSFQAALRTDVGDAAAWEGLASCYQQLGRFTAAIKAYGRALELAPGRMYARVQSGVINMALGSFAEATTAFEQALGLAPGHPAALLGAAESLAAAAGLHTRQGALGTAADELARAATHTLRCAAKHGTLQAAWKLLGDVLALHHSVPPSPQHPIVPSAAGGAQQGGGGSGGGGGGGAQDDDEEETYVTAQLSSWRRRVEALGQARRAYAKALRLNPAQPEAWQDAAFALHHESQLLRAHPAVGAGRPRSPSELTAAAERAARGGVRLDGSRAELWASLGSVAADPSVREYALSRALQLDPKCVPALVALARLYAEHGASGPAAEALQHARSHEPAVPAIWEAMADVAALSATGAKESADYEEHAHGLGAGPSAMLGFAEAAVGQGRALEGPVYAAARKAAHMQPLNPAAHNVLGLVSEARGDYRTAVVAYRRALRLLVGATSEPGSIAQHPAATPGNPASGAVGAALETALQLNLARALAGAGRPEGATRIYEELEVTAELYDQPPAWLAFAAARQAAGNAGGAQLAAASASDAGTPPKLLAAAVRATMQLRCAAGAPAQALAHLAEQLPALRDAKVLAEDVQTLWLTAAAGAAAARDPDLLQQALAGARAWAEEADVADAAFLAGLVGAEAAACLASDQPAAAVAAYSRALHLCPWGASLRAGLVAAVLGRPADGGKADAADAALRMLGSPAMAAAAQRTLRAAPAGKALPEAAAEAGTAAALASGRAPPPQLRARLSAAARCVHESPSNARLWYMAALVAKKAAAVEGEEAAGVRAWRWCRAAEGAALSAAASAAAAAT</sequence>
<dbReference type="PANTHER" id="PTHR15704">
    <property type="entry name" value="SUPERKILLER 3 PROTEIN-RELATED"/>
    <property type="match status" value="1"/>
</dbReference>
<feature type="compositionally biased region" description="Gly residues" evidence="4">
    <location>
        <begin position="883"/>
        <end position="898"/>
    </location>
</feature>
<dbReference type="Pfam" id="PF13432">
    <property type="entry name" value="TPR_16"/>
    <property type="match status" value="1"/>
</dbReference>
<keyword evidence="1" id="KW-0677">Repeat</keyword>
<dbReference type="OrthoDB" id="421075at2759"/>
<evidence type="ECO:0000256" key="2">
    <source>
        <dbReference type="ARBA" id="ARBA00022803"/>
    </source>
</evidence>
<protein>
    <submittedName>
        <fullName evidence="5">Tetratricopeptide repeat 37</fullName>
    </submittedName>
</protein>
<dbReference type="SMART" id="SM00028">
    <property type="entry name" value="TPR"/>
    <property type="match status" value="10"/>
</dbReference>
<evidence type="ECO:0000313" key="5">
    <source>
        <dbReference type="EMBL" id="PSC76076.1"/>
    </source>
</evidence>
<feature type="repeat" description="TPR" evidence="3">
    <location>
        <begin position="35"/>
        <end position="68"/>
    </location>
</feature>
<dbReference type="SUPFAM" id="SSF48452">
    <property type="entry name" value="TPR-like"/>
    <property type="match status" value="4"/>
</dbReference>
<keyword evidence="2 3" id="KW-0802">TPR repeat</keyword>
<evidence type="ECO:0000313" key="6">
    <source>
        <dbReference type="Proteomes" id="UP000239649"/>
    </source>
</evidence>
<evidence type="ECO:0000256" key="1">
    <source>
        <dbReference type="ARBA" id="ARBA00022737"/>
    </source>
</evidence>
<gene>
    <name evidence="5" type="primary">g202</name>
    <name evidence="5" type="ORF">C2E20_0202</name>
</gene>
<dbReference type="Gene3D" id="1.25.40.10">
    <property type="entry name" value="Tetratricopeptide repeat domain"/>
    <property type="match status" value="5"/>
</dbReference>
<dbReference type="GO" id="GO:0006401">
    <property type="term" value="P:RNA catabolic process"/>
    <property type="evidence" value="ECO:0007669"/>
    <property type="project" value="InterPro"/>
</dbReference>
<feature type="region of interest" description="Disordered" evidence="4">
    <location>
        <begin position="181"/>
        <end position="200"/>
    </location>
</feature>
<organism evidence="5 6">
    <name type="scientific">Micractinium conductrix</name>
    <dbReference type="NCBI Taxonomy" id="554055"/>
    <lineage>
        <taxon>Eukaryota</taxon>
        <taxon>Viridiplantae</taxon>
        <taxon>Chlorophyta</taxon>
        <taxon>core chlorophytes</taxon>
        <taxon>Trebouxiophyceae</taxon>
        <taxon>Chlorellales</taxon>
        <taxon>Chlorellaceae</taxon>
        <taxon>Chlorella clade</taxon>
        <taxon>Micractinium</taxon>
    </lineage>
</organism>
<feature type="compositionally biased region" description="Low complexity" evidence="4">
    <location>
        <begin position="181"/>
        <end position="199"/>
    </location>
</feature>
<comment type="caution">
    <text evidence="5">The sequence shown here is derived from an EMBL/GenBank/DDBJ whole genome shotgun (WGS) entry which is preliminary data.</text>
</comment>